<feature type="signal peptide" evidence="7">
    <location>
        <begin position="1"/>
        <end position="32"/>
    </location>
</feature>
<dbReference type="GO" id="GO:0015920">
    <property type="term" value="P:lipopolysaccharide transport"/>
    <property type="evidence" value="ECO:0007669"/>
    <property type="project" value="TreeGrafter"/>
</dbReference>
<dbReference type="RefSeq" id="WP_136256808.1">
    <property type="nucleotide sequence ID" value="NZ_MWIO01000003.1"/>
</dbReference>
<name>A0A4S3KM71_9GAMM</name>
<evidence type="ECO:0000313" key="9">
    <source>
        <dbReference type="Proteomes" id="UP000306317"/>
    </source>
</evidence>
<evidence type="ECO:0000256" key="6">
    <source>
        <dbReference type="HAMAP-Rule" id="MF_01186"/>
    </source>
</evidence>
<evidence type="ECO:0000313" key="8">
    <source>
        <dbReference type="EMBL" id="THD10005.1"/>
    </source>
</evidence>
<sequence>MGFINARRIRLLPLLLAALALTACGFHLRQSAALPAAMQRVHLDAHGSSNFQRQLSLALERAGVTVEDAGGPGIAEFSVPTATFSTDTLTSGGYARISEYAVHYTVKFRVTDASGQILVSPQTINMSREFSYDASNTIGSASQVEQIQKSLDDDMVQAIMFRLQAAGHAPAAASSVH</sequence>
<keyword evidence="9" id="KW-1185">Reference proteome</keyword>
<dbReference type="Proteomes" id="UP000306317">
    <property type="component" value="Unassembled WGS sequence"/>
</dbReference>
<evidence type="ECO:0000256" key="4">
    <source>
        <dbReference type="ARBA" id="ARBA00023237"/>
    </source>
</evidence>
<keyword evidence="2 6" id="KW-0472">Membrane</keyword>
<dbReference type="GO" id="GO:1990351">
    <property type="term" value="C:transporter complex"/>
    <property type="evidence" value="ECO:0007669"/>
    <property type="project" value="TreeGrafter"/>
</dbReference>
<dbReference type="AlphaFoldDB" id="A0A4S3KM71"/>
<evidence type="ECO:0000256" key="1">
    <source>
        <dbReference type="ARBA" id="ARBA00022729"/>
    </source>
</evidence>
<comment type="subcellular location">
    <subcellularLocation>
        <location evidence="6">Cell outer membrane</location>
        <topology evidence="6">Lipid-anchor</topology>
    </subcellularLocation>
</comment>
<dbReference type="HAMAP" id="MF_01186">
    <property type="entry name" value="LPS_assembly_LptE"/>
    <property type="match status" value="1"/>
</dbReference>
<keyword evidence="1 6" id="KW-0732">Signal</keyword>
<keyword evidence="5 6" id="KW-0449">Lipoprotein</keyword>
<proteinExistence type="inferred from homology"/>
<comment type="subunit">
    <text evidence="6">Component of the lipopolysaccharide transport and assembly complex. Interacts with LptD.</text>
</comment>
<dbReference type="EMBL" id="MWIO01000003">
    <property type="protein sequence ID" value="THD10005.1"/>
    <property type="molecule type" value="Genomic_DNA"/>
</dbReference>
<dbReference type="PANTHER" id="PTHR38098:SF1">
    <property type="entry name" value="LPS-ASSEMBLY LIPOPROTEIN LPTE"/>
    <property type="match status" value="1"/>
</dbReference>
<accession>A0A4S3KM71</accession>
<dbReference type="Gene3D" id="3.30.160.150">
    <property type="entry name" value="Lipoprotein like domain"/>
    <property type="match status" value="1"/>
</dbReference>
<dbReference type="Pfam" id="PF04390">
    <property type="entry name" value="LptE"/>
    <property type="match status" value="1"/>
</dbReference>
<comment type="function">
    <text evidence="6">Together with LptD, is involved in the assembly of lipopolysaccharide (LPS) at the surface of the outer membrane. Required for the proper assembly of LptD. Binds LPS and may serve as the LPS recognition site at the outer membrane.</text>
</comment>
<dbReference type="PROSITE" id="PS51257">
    <property type="entry name" value="PROKAR_LIPOPROTEIN"/>
    <property type="match status" value="1"/>
</dbReference>
<gene>
    <name evidence="6" type="primary">lptE</name>
    <name evidence="8" type="ORF">B1991_00835</name>
</gene>
<dbReference type="OrthoDB" id="7349153at2"/>
<dbReference type="GO" id="GO:0043165">
    <property type="term" value="P:Gram-negative-bacterium-type cell outer membrane assembly"/>
    <property type="evidence" value="ECO:0007669"/>
    <property type="project" value="UniProtKB-UniRule"/>
</dbReference>
<feature type="chain" id="PRO_5020234591" description="LPS-assembly lipoprotein LptE" evidence="7">
    <location>
        <begin position="33"/>
        <end position="177"/>
    </location>
</feature>
<keyword evidence="4 6" id="KW-0998">Cell outer membrane</keyword>
<evidence type="ECO:0000256" key="5">
    <source>
        <dbReference type="ARBA" id="ARBA00023288"/>
    </source>
</evidence>
<keyword evidence="3 6" id="KW-0564">Palmitate</keyword>
<protein>
    <recommendedName>
        <fullName evidence="6">LPS-assembly lipoprotein LptE</fullName>
    </recommendedName>
</protein>
<organism evidence="8 9">
    <name type="scientific">Rhodanobacter lindaniclasticus</name>
    <dbReference type="NCBI Taxonomy" id="75310"/>
    <lineage>
        <taxon>Bacteria</taxon>
        <taxon>Pseudomonadati</taxon>
        <taxon>Pseudomonadota</taxon>
        <taxon>Gammaproteobacteria</taxon>
        <taxon>Lysobacterales</taxon>
        <taxon>Rhodanobacteraceae</taxon>
        <taxon>Rhodanobacter</taxon>
    </lineage>
</organism>
<evidence type="ECO:0000256" key="3">
    <source>
        <dbReference type="ARBA" id="ARBA00023139"/>
    </source>
</evidence>
<comment type="caution">
    <text evidence="8">The sequence shown here is derived from an EMBL/GenBank/DDBJ whole genome shotgun (WGS) entry which is preliminary data.</text>
</comment>
<dbReference type="PANTHER" id="PTHR38098">
    <property type="entry name" value="LPS-ASSEMBLY LIPOPROTEIN LPTE"/>
    <property type="match status" value="1"/>
</dbReference>
<evidence type="ECO:0000256" key="2">
    <source>
        <dbReference type="ARBA" id="ARBA00023136"/>
    </source>
</evidence>
<dbReference type="GO" id="GO:0009279">
    <property type="term" value="C:cell outer membrane"/>
    <property type="evidence" value="ECO:0007669"/>
    <property type="project" value="UniProtKB-SubCell"/>
</dbReference>
<comment type="similarity">
    <text evidence="6">Belongs to the LptE lipoprotein family.</text>
</comment>
<reference evidence="8 9" key="1">
    <citation type="submission" date="2017-02" db="EMBL/GenBank/DDBJ databases">
        <title>Whole genome sequencing of Rhodanobacter lindaniclasticus DSM 17932.</title>
        <authorList>
            <person name="Kumar S."/>
            <person name="Patil P."/>
            <person name="Patil P.B."/>
        </authorList>
    </citation>
    <scope>NUCLEOTIDE SEQUENCE [LARGE SCALE GENOMIC DNA]</scope>
    <source>
        <strain evidence="8 9">DSM 17932</strain>
    </source>
</reference>
<dbReference type="InterPro" id="IPR007485">
    <property type="entry name" value="LPS_assembly_LptE"/>
</dbReference>
<dbReference type="GO" id="GO:0001530">
    <property type="term" value="F:lipopolysaccharide binding"/>
    <property type="evidence" value="ECO:0007669"/>
    <property type="project" value="TreeGrafter"/>
</dbReference>
<evidence type="ECO:0000256" key="7">
    <source>
        <dbReference type="SAM" id="SignalP"/>
    </source>
</evidence>